<evidence type="ECO:0000256" key="1">
    <source>
        <dbReference type="SAM" id="MobiDB-lite"/>
    </source>
</evidence>
<feature type="compositionally biased region" description="Basic and acidic residues" evidence="1">
    <location>
        <begin position="30"/>
        <end position="47"/>
    </location>
</feature>
<dbReference type="Proteomes" id="UP000298663">
    <property type="component" value="Unassembled WGS sequence"/>
</dbReference>
<dbReference type="STRING" id="34508.A0A4U5PIM8"/>
<dbReference type="AlphaFoldDB" id="A0A4U5PIM8"/>
<comment type="caution">
    <text evidence="2">The sequence shown here is derived from an EMBL/GenBank/DDBJ whole genome shotgun (WGS) entry which is preliminary data.</text>
</comment>
<sequence length="235" mass="26020">MATMSAFDLKFSTNLLQSMPPLTSRSVHAKTPDFSEKSAKNEPNRAKRARIEAATVSHAANAINCAHTPPIPANLGAKREGRPPPQFGTSNFRLAARRPRTTPILTTPRSFSPFSILNRRSAAPPARVVECERATFPSGGIRFGSDDSTRRTKSTSHFHYFVTISNSGLIPLIRNTSNPQSLHVNIFMFAMHYSAPEATILDLQIPSKALCDILQFCIFRQLKMLAPLFKPSRPF</sequence>
<feature type="region of interest" description="Disordered" evidence="1">
    <location>
        <begin position="22"/>
        <end position="47"/>
    </location>
</feature>
<keyword evidence="3" id="KW-1185">Reference proteome</keyword>
<name>A0A4U5PIM8_STECR</name>
<evidence type="ECO:0000313" key="2">
    <source>
        <dbReference type="EMBL" id="TKR96479.1"/>
    </source>
</evidence>
<reference evidence="2 3" key="1">
    <citation type="journal article" date="2015" name="Genome Biol.">
        <title>Comparative genomics of Steinernema reveals deeply conserved gene regulatory networks.</title>
        <authorList>
            <person name="Dillman A.R."/>
            <person name="Macchietto M."/>
            <person name="Porter C.F."/>
            <person name="Rogers A."/>
            <person name="Williams B."/>
            <person name="Antoshechkin I."/>
            <person name="Lee M.M."/>
            <person name="Goodwin Z."/>
            <person name="Lu X."/>
            <person name="Lewis E.E."/>
            <person name="Goodrich-Blair H."/>
            <person name="Stock S.P."/>
            <person name="Adams B.J."/>
            <person name="Sternberg P.W."/>
            <person name="Mortazavi A."/>
        </authorList>
    </citation>
    <scope>NUCLEOTIDE SEQUENCE [LARGE SCALE GENOMIC DNA]</scope>
    <source>
        <strain evidence="2 3">ALL</strain>
    </source>
</reference>
<gene>
    <name evidence="2" type="ORF">L596_010489</name>
</gene>
<reference evidence="2 3" key="2">
    <citation type="journal article" date="2019" name="G3 (Bethesda)">
        <title>Hybrid Assembly of the Genome of the Entomopathogenic Nematode Steinernema carpocapsae Identifies the X-Chromosome.</title>
        <authorList>
            <person name="Serra L."/>
            <person name="Macchietto M."/>
            <person name="Macias-Munoz A."/>
            <person name="McGill C.J."/>
            <person name="Rodriguez I.M."/>
            <person name="Rodriguez B."/>
            <person name="Murad R."/>
            <person name="Mortazavi A."/>
        </authorList>
    </citation>
    <scope>NUCLEOTIDE SEQUENCE [LARGE SCALE GENOMIC DNA]</scope>
    <source>
        <strain evidence="2 3">ALL</strain>
    </source>
</reference>
<accession>A0A4U5PIM8</accession>
<proteinExistence type="predicted"/>
<feature type="region of interest" description="Disordered" evidence="1">
    <location>
        <begin position="70"/>
        <end position="93"/>
    </location>
</feature>
<protein>
    <submittedName>
        <fullName evidence="2">Uncharacterized protein</fullName>
    </submittedName>
</protein>
<organism evidence="2 3">
    <name type="scientific">Steinernema carpocapsae</name>
    <name type="common">Entomopathogenic nematode</name>
    <dbReference type="NCBI Taxonomy" id="34508"/>
    <lineage>
        <taxon>Eukaryota</taxon>
        <taxon>Metazoa</taxon>
        <taxon>Ecdysozoa</taxon>
        <taxon>Nematoda</taxon>
        <taxon>Chromadorea</taxon>
        <taxon>Rhabditida</taxon>
        <taxon>Tylenchina</taxon>
        <taxon>Panagrolaimomorpha</taxon>
        <taxon>Strongyloidoidea</taxon>
        <taxon>Steinernematidae</taxon>
        <taxon>Steinernema</taxon>
    </lineage>
</organism>
<evidence type="ECO:0000313" key="3">
    <source>
        <dbReference type="Proteomes" id="UP000298663"/>
    </source>
</evidence>
<dbReference type="EMBL" id="AZBU02000002">
    <property type="protein sequence ID" value="TKR96479.1"/>
    <property type="molecule type" value="Genomic_DNA"/>
</dbReference>